<evidence type="ECO:0000256" key="2">
    <source>
        <dbReference type="ARBA" id="ARBA00022553"/>
    </source>
</evidence>
<proteinExistence type="inferred from homology"/>
<keyword evidence="1 6" id="KW-0813">Transport</keyword>
<evidence type="ECO:0000256" key="3">
    <source>
        <dbReference type="ARBA" id="ARBA00022630"/>
    </source>
</evidence>
<dbReference type="Proteomes" id="UP001301012">
    <property type="component" value="Unassembled WGS sequence"/>
</dbReference>
<evidence type="ECO:0000256" key="4">
    <source>
        <dbReference type="ARBA" id="ARBA00022643"/>
    </source>
</evidence>
<comment type="function">
    <text evidence="6">Part of a membrane-bound complex that couples electron transfer with translocation of ions across the membrane.</text>
</comment>
<sequence length="192" mass="20112">MKNMVKLGLTLFAICAVAALALSLTNQATAPVIEQLNIQANNESRQIVLPEATEFKKLENSVFEGVGNIDKGIIAEVYEGSNASDIVGYTIKTLPKGYGGEIELIVGISKDGKVTGLNIGNMTETPGLGSKAKEPGFKDQFNEKPAQELKVVKGKASGDDQIQAISGATITSAAVTKGVNAAIEVFNSSLNK</sequence>
<evidence type="ECO:0000256" key="7">
    <source>
        <dbReference type="SAM" id="SignalP"/>
    </source>
</evidence>
<protein>
    <recommendedName>
        <fullName evidence="6">Ion-translocating oxidoreductase complex subunit G</fullName>
        <ecNumber evidence="6">7.-.-.-</ecNumber>
    </recommendedName>
    <alternativeName>
        <fullName evidence="6">Rnf electron transport complex subunit G</fullName>
    </alternativeName>
</protein>
<dbReference type="EC" id="7.-.-.-" evidence="6"/>
<feature type="modified residue" description="FMN phosphoryl threonine" evidence="6">
    <location>
        <position position="169"/>
    </location>
</feature>
<dbReference type="RefSeq" id="WP_284131813.1">
    <property type="nucleotide sequence ID" value="NZ_JASKYM010000001.1"/>
</dbReference>
<comment type="caution">
    <text evidence="9">The sequence shown here is derived from an EMBL/GenBank/DDBJ whole genome shotgun (WGS) entry which is preliminary data.</text>
</comment>
<feature type="signal peptide" evidence="7">
    <location>
        <begin position="1"/>
        <end position="30"/>
    </location>
</feature>
<keyword evidence="4 6" id="KW-0288">FMN</keyword>
<dbReference type="PIRSF" id="PIRSF006091">
    <property type="entry name" value="E_trnsport_RnfG"/>
    <property type="match status" value="1"/>
</dbReference>
<dbReference type="Gene3D" id="3.90.1010.20">
    <property type="match status" value="1"/>
</dbReference>
<accession>A0ABT7E7E9</accession>
<comment type="similarity">
    <text evidence="6">Belongs to the RnfG family.</text>
</comment>
<dbReference type="InterPro" id="IPR010209">
    <property type="entry name" value="Ion_transpt_RnfG/RsxG"/>
</dbReference>
<comment type="subcellular location">
    <subcellularLocation>
        <location evidence="6">Cell membrane</location>
        <topology evidence="6">Single-pass membrane protein</topology>
    </subcellularLocation>
</comment>
<keyword evidence="3 6" id="KW-0285">Flavoprotein</keyword>
<keyword evidence="6" id="KW-0812">Transmembrane</keyword>
<name>A0ABT7E7E9_9FIRM</name>
<dbReference type="HAMAP" id="MF_00479">
    <property type="entry name" value="RsxG_RnfG"/>
    <property type="match status" value="1"/>
</dbReference>
<keyword evidence="2 6" id="KW-0597">Phosphoprotein</keyword>
<dbReference type="NCBIfam" id="TIGR01947">
    <property type="entry name" value="rnfG"/>
    <property type="match status" value="1"/>
</dbReference>
<keyword evidence="10" id="KW-1185">Reference proteome</keyword>
<keyword evidence="5 6" id="KW-0249">Electron transport</keyword>
<evidence type="ECO:0000259" key="8">
    <source>
        <dbReference type="SMART" id="SM00900"/>
    </source>
</evidence>
<feature type="chain" id="PRO_5045683448" description="Ion-translocating oxidoreductase complex subunit G" evidence="7">
    <location>
        <begin position="31"/>
        <end position="192"/>
    </location>
</feature>
<keyword evidence="6" id="KW-1278">Translocase</keyword>
<dbReference type="Pfam" id="PF04205">
    <property type="entry name" value="FMN_bind"/>
    <property type="match status" value="1"/>
</dbReference>
<keyword evidence="6" id="KW-1133">Transmembrane helix</keyword>
<keyword evidence="6" id="KW-0472">Membrane</keyword>
<evidence type="ECO:0000256" key="6">
    <source>
        <dbReference type="HAMAP-Rule" id="MF_00479"/>
    </source>
</evidence>
<evidence type="ECO:0000256" key="5">
    <source>
        <dbReference type="ARBA" id="ARBA00022982"/>
    </source>
</evidence>
<dbReference type="PANTHER" id="PTHR36118">
    <property type="entry name" value="ION-TRANSLOCATING OXIDOREDUCTASE COMPLEX SUBUNIT G"/>
    <property type="match status" value="1"/>
</dbReference>
<feature type="domain" description="FMN-binding" evidence="8">
    <location>
        <begin position="97"/>
        <end position="186"/>
    </location>
</feature>
<comment type="subunit">
    <text evidence="6">The complex is composed of six subunits: RnfA, RnfB, RnfC, RnfD, RnfE and RnfG.</text>
</comment>
<dbReference type="SMART" id="SM00900">
    <property type="entry name" value="FMN_bind"/>
    <property type="match status" value="1"/>
</dbReference>
<dbReference type="InterPro" id="IPR007329">
    <property type="entry name" value="FMN-bd"/>
</dbReference>
<organism evidence="9 10">
    <name type="scientific">Romboutsia sedimentorum</name>
    <dbReference type="NCBI Taxonomy" id="1368474"/>
    <lineage>
        <taxon>Bacteria</taxon>
        <taxon>Bacillati</taxon>
        <taxon>Bacillota</taxon>
        <taxon>Clostridia</taxon>
        <taxon>Peptostreptococcales</taxon>
        <taxon>Peptostreptococcaceae</taxon>
        <taxon>Romboutsia</taxon>
    </lineage>
</organism>
<gene>
    <name evidence="6" type="primary">rnfG</name>
    <name evidence="9" type="ORF">QOZ84_04810</name>
</gene>
<comment type="cofactor">
    <cofactor evidence="6">
        <name>FMN</name>
        <dbReference type="ChEBI" id="CHEBI:58210"/>
    </cofactor>
</comment>
<dbReference type="PANTHER" id="PTHR36118:SF1">
    <property type="entry name" value="ION-TRANSLOCATING OXIDOREDUCTASE COMPLEX SUBUNIT G"/>
    <property type="match status" value="1"/>
</dbReference>
<keyword evidence="6" id="KW-1003">Cell membrane</keyword>
<dbReference type="EMBL" id="JASKYM010000001">
    <property type="protein sequence ID" value="MDK2562862.1"/>
    <property type="molecule type" value="Genomic_DNA"/>
</dbReference>
<evidence type="ECO:0000313" key="10">
    <source>
        <dbReference type="Proteomes" id="UP001301012"/>
    </source>
</evidence>
<reference evidence="9 10" key="1">
    <citation type="submission" date="2023-05" db="EMBL/GenBank/DDBJ databases">
        <title>Rombocin, a short stable natural nisin variant, displays selective antimicrobial activity against Listeria monocytogenes and employs dual mode of action to kill target bacterial strains.</title>
        <authorList>
            <person name="Wambui J."/>
            <person name="Stephan R."/>
            <person name="Kuipers O.P."/>
        </authorList>
    </citation>
    <scope>NUCLEOTIDE SEQUENCE [LARGE SCALE GENOMIC DNA]</scope>
    <source>
        <strain evidence="9 10">RC002</strain>
    </source>
</reference>
<keyword evidence="7" id="KW-0732">Signal</keyword>
<evidence type="ECO:0000313" key="9">
    <source>
        <dbReference type="EMBL" id="MDK2562862.1"/>
    </source>
</evidence>
<evidence type="ECO:0000256" key="1">
    <source>
        <dbReference type="ARBA" id="ARBA00022448"/>
    </source>
</evidence>